<accession>A0A2N9G833</accession>
<gene>
    <name evidence="5" type="ORF">FSB_LOCUS23614</name>
</gene>
<keyword evidence="1" id="KW-0560">Oxidoreductase</keyword>
<keyword evidence="2" id="KW-0503">Monooxygenase</keyword>
<name>A0A2N9G833_FAGSY</name>
<evidence type="ECO:0000256" key="2">
    <source>
        <dbReference type="ARBA" id="ARBA00023033"/>
    </source>
</evidence>
<dbReference type="InterPro" id="IPR044560">
    <property type="entry name" value="MOase"/>
</dbReference>
<dbReference type="EMBL" id="OIVN01001596">
    <property type="protein sequence ID" value="SPC95732.1"/>
    <property type="molecule type" value="Genomic_DNA"/>
</dbReference>
<dbReference type="PANTHER" id="PTHR45934">
    <property type="entry name" value="FAD/NAD(P)-BINDING OXIDOREDUCTASE FAMILY PROTEIN"/>
    <property type="match status" value="1"/>
</dbReference>
<sequence length="547" mass="61350">MAQVLIGCDGVNSVVSKWLGFKAPAFTGRAAIRGCVNFKSSHGFEPKFLLFFGKGFRSGFLPYDDNRVNWFLTSSQEKEIEDDPAKMKQFVLSKIENVPDEIKAIVENTELDFIISSPLRYRHPWELLWGNISKGNVCVAGDALHPMTPDIGQGGCAALEDGVVLARCLAGALLKEQSGETKEKGDREREEYKRVEMGLKKYAKERRWRSIELISTSYMVGFFRQGNGRVTTFLRDKILAAYLSGLLLKRADFDCGKLSNSRIGDHEVCRVRRNMLLEALAKELPSATIRYSSKVVSIEESSFYKLVHLADGTTYKTKVGCGVVLIVVFWEVGGGYGGVTAKNGQKRDGMEGDPLSLLLGPARPWQPEKEREHGPAKMKQFVLSKLGKVPDQIRVVIEKIEQYSFIPYPIRYRYPWELLWANKSKGNVCVAGDAHHAMTPEIGQGGCASLEDGVVLARCIARALSENTSKESEEKDEYWRIEMGLKKYAKERKWRSIKLICTAYIVGFIQQSDGKIMTFLRDKVLSTFLVGLQLKMADFDCGKLSIS</sequence>
<evidence type="ECO:0000313" key="5">
    <source>
        <dbReference type="EMBL" id="SPC95732.1"/>
    </source>
</evidence>
<evidence type="ECO:0000256" key="1">
    <source>
        <dbReference type="ARBA" id="ARBA00023002"/>
    </source>
</evidence>
<feature type="domain" description="FAD-binding" evidence="4">
    <location>
        <begin position="424"/>
        <end position="470"/>
    </location>
</feature>
<proteinExistence type="inferred from homology"/>
<evidence type="ECO:0000259" key="4">
    <source>
        <dbReference type="Pfam" id="PF01494"/>
    </source>
</evidence>
<reference evidence="5" key="1">
    <citation type="submission" date="2018-02" db="EMBL/GenBank/DDBJ databases">
        <authorList>
            <person name="Cohen D.B."/>
            <person name="Kent A.D."/>
        </authorList>
    </citation>
    <scope>NUCLEOTIDE SEQUENCE</scope>
</reference>
<protein>
    <recommendedName>
        <fullName evidence="4">FAD-binding domain-containing protein</fullName>
    </recommendedName>
</protein>
<evidence type="ECO:0000256" key="3">
    <source>
        <dbReference type="ARBA" id="ARBA00024018"/>
    </source>
</evidence>
<dbReference type="InterPro" id="IPR036188">
    <property type="entry name" value="FAD/NAD-bd_sf"/>
</dbReference>
<dbReference type="Gene3D" id="3.50.50.60">
    <property type="entry name" value="FAD/NAD(P)-binding domain"/>
    <property type="match status" value="2"/>
</dbReference>
<dbReference type="GO" id="GO:0004497">
    <property type="term" value="F:monooxygenase activity"/>
    <property type="evidence" value="ECO:0007669"/>
    <property type="project" value="UniProtKB-KW"/>
</dbReference>
<dbReference type="GO" id="GO:0071949">
    <property type="term" value="F:FAD binding"/>
    <property type="evidence" value="ECO:0007669"/>
    <property type="project" value="InterPro"/>
</dbReference>
<dbReference type="InterPro" id="IPR002938">
    <property type="entry name" value="FAD-bd"/>
</dbReference>
<organism evidence="5">
    <name type="scientific">Fagus sylvatica</name>
    <name type="common">Beechnut</name>
    <dbReference type="NCBI Taxonomy" id="28930"/>
    <lineage>
        <taxon>Eukaryota</taxon>
        <taxon>Viridiplantae</taxon>
        <taxon>Streptophyta</taxon>
        <taxon>Embryophyta</taxon>
        <taxon>Tracheophyta</taxon>
        <taxon>Spermatophyta</taxon>
        <taxon>Magnoliopsida</taxon>
        <taxon>eudicotyledons</taxon>
        <taxon>Gunneridae</taxon>
        <taxon>Pentapetalae</taxon>
        <taxon>rosids</taxon>
        <taxon>fabids</taxon>
        <taxon>Fagales</taxon>
        <taxon>Fagaceae</taxon>
        <taxon>Fagus</taxon>
    </lineage>
</organism>
<dbReference type="PRINTS" id="PR00420">
    <property type="entry name" value="RNGMNOXGNASE"/>
</dbReference>
<dbReference type="SUPFAM" id="SSF51905">
    <property type="entry name" value="FAD/NAD(P)-binding domain"/>
    <property type="match status" value="2"/>
</dbReference>
<feature type="domain" description="FAD-binding" evidence="4">
    <location>
        <begin position="2"/>
        <end position="179"/>
    </location>
</feature>
<dbReference type="AlphaFoldDB" id="A0A2N9G833"/>
<dbReference type="PANTHER" id="PTHR45934:SF20">
    <property type="entry name" value="MONOOXYGENASE 2-RELATED"/>
    <property type="match status" value="1"/>
</dbReference>
<dbReference type="Pfam" id="PF01494">
    <property type="entry name" value="FAD_binding_3"/>
    <property type="match status" value="2"/>
</dbReference>
<comment type="similarity">
    <text evidence="3">Belongs to the 3-hydroxybenzoate 6-hydroxylase family.</text>
</comment>